<proteinExistence type="predicted"/>
<dbReference type="KEGG" id="ure:UREG_02360"/>
<dbReference type="VEuPathDB" id="FungiDB:UREG_02360"/>
<protein>
    <submittedName>
        <fullName evidence="2">Uncharacterized protein</fullName>
    </submittedName>
</protein>
<name>C4JFM6_UNCRE</name>
<organism evidence="2 3">
    <name type="scientific">Uncinocarpus reesii (strain UAMH 1704)</name>
    <dbReference type="NCBI Taxonomy" id="336963"/>
    <lineage>
        <taxon>Eukaryota</taxon>
        <taxon>Fungi</taxon>
        <taxon>Dikarya</taxon>
        <taxon>Ascomycota</taxon>
        <taxon>Pezizomycotina</taxon>
        <taxon>Eurotiomycetes</taxon>
        <taxon>Eurotiomycetidae</taxon>
        <taxon>Onygenales</taxon>
        <taxon>Onygenaceae</taxon>
        <taxon>Uncinocarpus</taxon>
    </lineage>
</organism>
<dbReference type="EMBL" id="CH476615">
    <property type="protein sequence ID" value="EEP77511.1"/>
    <property type="molecule type" value="Genomic_DNA"/>
</dbReference>
<dbReference type="RefSeq" id="XP_002542844.1">
    <property type="nucleotide sequence ID" value="XM_002542798.1"/>
</dbReference>
<keyword evidence="3" id="KW-1185">Reference proteome</keyword>
<evidence type="ECO:0000256" key="1">
    <source>
        <dbReference type="SAM" id="MobiDB-lite"/>
    </source>
</evidence>
<dbReference type="GeneID" id="8439177"/>
<feature type="region of interest" description="Disordered" evidence="1">
    <location>
        <begin position="92"/>
        <end position="126"/>
    </location>
</feature>
<dbReference type="HOGENOM" id="CLU_1983224_0_0_1"/>
<evidence type="ECO:0000313" key="2">
    <source>
        <dbReference type="EMBL" id="EEP77511.1"/>
    </source>
</evidence>
<sequence length="126" mass="13955">MLLYKGATKSGVHLVHTSAMVPGEHKRIGKLHRSLRAPEMNVKRASCEKSLISDLLHHSTGSYLISEVAHVALLGLLAFCPRVVAFTRGDLPSTKKKKKKAFHRSTESPGANPRHFHAKSSDWRIP</sequence>
<gene>
    <name evidence="2" type="ORF">UREG_02360</name>
</gene>
<dbReference type="AlphaFoldDB" id="C4JFM6"/>
<dbReference type="InParanoid" id="C4JFM6"/>
<feature type="compositionally biased region" description="Basic residues" evidence="1">
    <location>
        <begin position="94"/>
        <end position="103"/>
    </location>
</feature>
<reference evidence="3" key="1">
    <citation type="journal article" date="2009" name="Genome Res.">
        <title>Comparative genomic analyses of the human fungal pathogens Coccidioides and their relatives.</title>
        <authorList>
            <person name="Sharpton T.J."/>
            <person name="Stajich J.E."/>
            <person name="Rounsley S.D."/>
            <person name="Gardner M.J."/>
            <person name="Wortman J.R."/>
            <person name="Jordar V.S."/>
            <person name="Maiti R."/>
            <person name="Kodira C.D."/>
            <person name="Neafsey D.E."/>
            <person name="Zeng Q."/>
            <person name="Hung C.-Y."/>
            <person name="McMahan C."/>
            <person name="Muszewska A."/>
            <person name="Grynberg M."/>
            <person name="Mandel M.A."/>
            <person name="Kellner E.M."/>
            <person name="Barker B.M."/>
            <person name="Galgiani J.N."/>
            <person name="Orbach M.J."/>
            <person name="Kirkland T.N."/>
            <person name="Cole G.T."/>
            <person name="Henn M.R."/>
            <person name="Birren B.W."/>
            <person name="Taylor J.W."/>
        </authorList>
    </citation>
    <scope>NUCLEOTIDE SEQUENCE [LARGE SCALE GENOMIC DNA]</scope>
    <source>
        <strain evidence="3">UAMH 1704</strain>
    </source>
</reference>
<evidence type="ECO:0000313" key="3">
    <source>
        <dbReference type="Proteomes" id="UP000002058"/>
    </source>
</evidence>
<dbReference type="Proteomes" id="UP000002058">
    <property type="component" value="Unassembled WGS sequence"/>
</dbReference>
<accession>C4JFM6</accession>